<evidence type="ECO:0000259" key="3">
    <source>
        <dbReference type="SMART" id="SM00460"/>
    </source>
</evidence>
<name>A0A6V8KZ52_9ACTN</name>
<reference evidence="4 5" key="2">
    <citation type="submission" date="2020-03" db="EMBL/GenBank/DDBJ databases">
        <authorList>
            <person name="Ichikawa N."/>
            <person name="Kimura A."/>
            <person name="Kitahashi Y."/>
            <person name="Uohara A."/>
        </authorList>
    </citation>
    <scope>NUCLEOTIDE SEQUENCE [LARGE SCALE GENOMIC DNA]</scope>
    <source>
        <strain evidence="4 5">NBRC 108638</strain>
    </source>
</reference>
<feature type="domain" description="Transglutaminase-like" evidence="3">
    <location>
        <begin position="476"/>
        <end position="548"/>
    </location>
</feature>
<comment type="caution">
    <text evidence="4">The sequence shown here is derived from an EMBL/GenBank/DDBJ whole genome shotgun (WGS) entry which is preliminary data.</text>
</comment>
<dbReference type="Pfam" id="PF13559">
    <property type="entry name" value="DUF4129"/>
    <property type="match status" value="1"/>
</dbReference>
<dbReference type="SMART" id="SM00460">
    <property type="entry name" value="TGc"/>
    <property type="match status" value="1"/>
</dbReference>
<feature type="transmembrane region" description="Helical" evidence="2">
    <location>
        <begin position="116"/>
        <end position="136"/>
    </location>
</feature>
<organism evidence="4 5">
    <name type="scientific">Phytohabitans rumicis</name>
    <dbReference type="NCBI Taxonomy" id="1076125"/>
    <lineage>
        <taxon>Bacteria</taxon>
        <taxon>Bacillati</taxon>
        <taxon>Actinomycetota</taxon>
        <taxon>Actinomycetes</taxon>
        <taxon>Micromonosporales</taxon>
        <taxon>Micromonosporaceae</taxon>
    </lineage>
</organism>
<evidence type="ECO:0000313" key="4">
    <source>
        <dbReference type="EMBL" id="GFJ88630.1"/>
    </source>
</evidence>
<feature type="transmembrane region" description="Helical" evidence="2">
    <location>
        <begin position="143"/>
        <end position="161"/>
    </location>
</feature>
<dbReference type="InterPro" id="IPR002931">
    <property type="entry name" value="Transglutaminase-like"/>
</dbReference>
<feature type="transmembrane region" description="Helical" evidence="2">
    <location>
        <begin position="28"/>
        <end position="48"/>
    </location>
</feature>
<dbReference type="Gene3D" id="3.10.620.30">
    <property type="match status" value="1"/>
</dbReference>
<sequence>MRDRHLGFVAAAATLLAAAPLSTIYERWTWLIQCAVAVALIAGAATLTRTLRGPVWAQFLAMVGTLVMVLTLMFSSGEELLAVIPTPGTFSHFGSMLSFAVEDMRSFGVPVPDRPGLQFITVLGVGSVGILVDLLTVGLRRPALAGLPMLAIYSVPVAVYTESVHPLPFVIGAVGFLWLLVADNVDRVRRFGRRFTGDGRDVDVWEPSPLAAAGRRLAVVGVALAVLLPLAVPGMTNGLLANFGQGGTGPGTGRGTGGRVDLFANLSGELLQSEEKDLVKVTTDDPNPQYLRFGVADQLTNDGFRSGGRSVGQPIDDGLPAADKQGITGVSNQRHTAQVEITDDFDMGLLPVYAAPVDADGIKGTWFYDPGRGIVYSTSSRTRSKGQKYTFNFVRTSYSAAALRNADPVPSTDPAEQFTTMPENQQVQDRVDQLVRGKTNAYDKVRAIYDFFSADNGFTYSLQAGDGTSGNAIVDFLTDRKGFCQQYAAAMAWMVRAAGIPARVAFGFSSGSNKRSGNTFTLTNKNLHAWTEVYFGADLGWIPFDATPAAGVAGSIRTDYAPDVDAPETPAPSASGSTGPVPGATGGTTGPQEDLGDQSDLGAGVGSSTPTSPKWPWFTISAVILLLALLCVPAMRRSLLRRQRRTAFAGAGAAVDVGGPDAPRIIVTDVAAAGRAREDAHAAWAELLDTMVDFRVPIDPTETPRATADRLQKDGLVDGSSAEAAQLLGRAEERARYARDPLQAGRLGDGLRAVRRSLAGRANRRTRLAAFLLPPSVLMRWRQAIVESSIRTVLRSGRLRDTMLRWSPRRLLTSSRPARPDSSR</sequence>
<dbReference type="SUPFAM" id="SSF54001">
    <property type="entry name" value="Cysteine proteinases"/>
    <property type="match status" value="1"/>
</dbReference>
<dbReference type="Pfam" id="PF01841">
    <property type="entry name" value="Transglut_core"/>
    <property type="match status" value="1"/>
</dbReference>
<protein>
    <submittedName>
        <fullName evidence="4">Transglutaminase</fullName>
    </submittedName>
</protein>
<dbReference type="InterPro" id="IPR052901">
    <property type="entry name" value="Bact_TGase-like"/>
</dbReference>
<dbReference type="Pfam" id="PF11992">
    <property type="entry name" value="TgpA_N"/>
    <property type="match status" value="1"/>
</dbReference>
<feature type="transmembrane region" description="Helical" evidence="2">
    <location>
        <begin position="615"/>
        <end position="635"/>
    </location>
</feature>
<dbReference type="InterPro" id="IPR038765">
    <property type="entry name" value="Papain-like_cys_pep_sf"/>
</dbReference>
<dbReference type="InterPro" id="IPR021878">
    <property type="entry name" value="TgpA_N"/>
</dbReference>
<feature type="region of interest" description="Disordered" evidence="1">
    <location>
        <begin position="560"/>
        <end position="610"/>
    </location>
</feature>
<dbReference type="InterPro" id="IPR025403">
    <property type="entry name" value="TgpA-like_C"/>
</dbReference>
<feature type="transmembrane region" description="Helical" evidence="2">
    <location>
        <begin position="167"/>
        <end position="185"/>
    </location>
</feature>
<dbReference type="PANTHER" id="PTHR42736:SF1">
    <property type="entry name" value="PROTEIN-GLUTAMINE GAMMA-GLUTAMYLTRANSFERASE"/>
    <property type="match status" value="1"/>
</dbReference>
<keyword evidence="5" id="KW-1185">Reference proteome</keyword>
<dbReference type="Proteomes" id="UP000482960">
    <property type="component" value="Unassembled WGS sequence"/>
</dbReference>
<evidence type="ECO:0000256" key="1">
    <source>
        <dbReference type="SAM" id="MobiDB-lite"/>
    </source>
</evidence>
<feature type="transmembrane region" description="Helical" evidence="2">
    <location>
        <begin position="55"/>
        <end position="74"/>
    </location>
</feature>
<feature type="transmembrane region" description="Helical" evidence="2">
    <location>
        <begin position="217"/>
        <end position="235"/>
    </location>
</feature>
<dbReference type="EMBL" id="BLPG01000001">
    <property type="protein sequence ID" value="GFJ88630.1"/>
    <property type="molecule type" value="Genomic_DNA"/>
</dbReference>
<dbReference type="PANTHER" id="PTHR42736">
    <property type="entry name" value="PROTEIN-GLUTAMINE GAMMA-GLUTAMYLTRANSFERASE"/>
    <property type="match status" value="1"/>
</dbReference>
<gene>
    <name evidence="4" type="ORF">Prum_022720</name>
</gene>
<keyword evidence="2" id="KW-0472">Membrane</keyword>
<keyword evidence="2" id="KW-0812">Transmembrane</keyword>
<dbReference type="AlphaFoldDB" id="A0A6V8KZ52"/>
<evidence type="ECO:0000313" key="5">
    <source>
        <dbReference type="Proteomes" id="UP000482960"/>
    </source>
</evidence>
<evidence type="ECO:0000256" key="2">
    <source>
        <dbReference type="SAM" id="Phobius"/>
    </source>
</evidence>
<keyword evidence="2" id="KW-1133">Transmembrane helix</keyword>
<accession>A0A6V8KZ52</accession>
<dbReference type="RefSeq" id="WP_173076055.1">
    <property type="nucleotide sequence ID" value="NZ_BAABJB010000015.1"/>
</dbReference>
<reference evidence="4 5" key="1">
    <citation type="submission" date="2020-03" db="EMBL/GenBank/DDBJ databases">
        <title>Whole genome shotgun sequence of Phytohabitans rumicis NBRC 108638.</title>
        <authorList>
            <person name="Komaki H."/>
            <person name="Tamura T."/>
        </authorList>
    </citation>
    <scope>NUCLEOTIDE SEQUENCE [LARGE SCALE GENOMIC DNA]</scope>
    <source>
        <strain evidence="4 5">NBRC 108638</strain>
    </source>
</reference>
<proteinExistence type="predicted"/>